<reference evidence="1 3" key="1">
    <citation type="submission" date="2020-05" db="EMBL/GenBank/DDBJ databases">
        <title>Characterization of novel class B3 metallo-beta-lactamase from novel Pseudomonas species.</title>
        <authorList>
            <person name="Yamada K."/>
            <person name="Aoki K."/>
            <person name="Ishii Y."/>
        </authorList>
    </citation>
    <scope>NUCLEOTIDE SEQUENCE [LARGE SCALE GENOMIC DNA]</scope>
    <source>
        <strain evidence="1 3">TUM18999</strain>
        <strain evidence="2 4">TUM20286</strain>
    </source>
</reference>
<accession>A0A6J4E4D1</accession>
<evidence type="ECO:0000313" key="4">
    <source>
        <dbReference type="Proteomes" id="UP001054892"/>
    </source>
</evidence>
<dbReference type="EMBL" id="AP023189">
    <property type="protein sequence ID" value="BCG23371.1"/>
    <property type="molecule type" value="Genomic_DNA"/>
</dbReference>
<dbReference type="AlphaFoldDB" id="A0A6J4E4D1"/>
<gene>
    <name evidence="1" type="ORF">TUM18999_15620</name>
    <name evidence="2" type="ORF">TUM20286_11670</name>
</gene>
<proteinExistence type="predicted"/>
<dbReference type="KEGG" id="ptw:TUM18999_15620"/>
<evidence type="ECO:0000313" key="2">
    <source>
        <dbReference type="EMBL" id="GJN51415.1"/>
    </source>
</evidence>
<keyword evidence="4" id="KW-1185">Reference proteome</keyword>
<dbReference type="Proteomes" id="UP000509383">
    <property type="component" value="Chromosome"/>
</dbReference>
<dbReference type="RefSeq" id="WP_173176457.1">
    <property type="nucleotide sequence ID" value="NZ_AP023189.1"/>
</dbReference>
<dbReference type="EMBL" id="BQKM01000002">
    <property type="protein sequence ID" value="GJN51415.1"/>
    <property type="molecule type" value="Genomic_DNA"/>
</dbReference>
<sequence length="132" mass="14636">MKSYDWELIELLLHKVQESANVNFAPREYAAELAERRQAAGQPVGGTLDHLKMLAADYERLLLEGGYIDHRPESAGGNGENFVLTERGSRLQELINSSLPANLQFRELLDEKGEAALTPEVFDELAAKAARA</sequence>
<organism evidence="1 3">
    <name type="scientific">Pseudomonas tohonis</name>
    <dbReference type="NCBI Taxonomy" id="2725477"/>
    <lineage>
        <taxon>Bacteria</taxon>
        <taxon>Pseudomonadati</taxon>
        <taxon>Pseudomonadota</taxon>
        <taxon>Gammaproteobacteria</taxon>
        <taxon>Pseudomonadales</taxon>
        <taxon>Pseudomonadaceae</taxon>
        <taxon>Pseudomonas</taxon>
    </lineage>
</organism>
<evidence type="ECO:0008006" key="5">
    <source>
        <dbReference type="Google" id="ProtNLM"/>
    </source>
</evidence>
<protein>
    <recommendedName>
        <fullName evidence="5">Transcriptional regulator</fullName>
    </recommendedName>
</protein>
<name>A0A6J4E4D1_9PSED</name>
<evidence type="ECO:0000313" key="1">
    <source>
        <dbReference type="EMBL" id="BCG23371.1"/>
    </source>
</evidence>
<evidence type="ECO:0000313" key="3">
    <source>
        <dbReference type="Proteomes" id="UP000509383"/>
    </source>
</evidence>
<dbReference type="Proteomes" id="UP001054892">
    <property type="component" value="Unassembled WGS sequence"/>
</dbReference>